<proteinExistence type="predicted"/>
<reference evidence="1" key="1">
    <citation type="submission" date="2020-12" db="EMBL/GenBank/DDBJ databases">
        <title>Metabolic potential, ecology and presence of endohyphal bacteria is reflected in genomic diversity of Mucoromycotina.</title>
        <authorList>
            <person name="Muszewska A."/>
            <person name="Okrasinska A."/>
            <person name="Steczkiewicz K."/>
            <person name="Drgas O."/>
            <person name="Orlowska M."/>
            <person name="Perlinska-Lenart U."/>
            <person name="Aleksandrzak-Piekarczyk T."/>
            <person name="Szatraj K."/>
            <person name="Zielenkiewicz U."/>
            <person name="Pilsyk S."/>
            <person name="Malc E."/>
            <person name="Mieczkowski P."/>
            <person name="Kruszewska J.S."/>
            <person name="Biernat P."/>
            <person name="Pawlowska J."/>
        </authorList>
    </citation>
    <scope>NUCLEOTIDE SEQUENCE</scope>
    <source>
        <strain evidence="1">WA0000017839</strain>
    </source>
</reference>
<sequence length="262" mass="30227">MSRLFEACDEYKDRKKSRATIIGFINDDTGSQAYKSEEKLNDNTHTRLTEIMRVKDDEKVLDIYLNWLNRKDENTNSLRSDVVIKHYDMKLSGTTLGYCGVKPADSQHDVDCLFTDLIRLAMFSPNTMSRKDNKIACSLQAVGSHCLFYVVSSICNDMTIMNEVISPHVPMQIKELGTLNTITDELKQMSKIYDNYCLKRYVSDIEDDDTNINDVVSRCLVVFYDLPFLMAQKHESIYSKAFLIIIYLNKSVFPREFALTLK</sequence>
<name>A0A8H7QVI3_9FUNG</name>
<dbReference type="AlphaFoldDB" id="A0A8H7QVI3"/>
<evidence type="ECO:0000313" key="1">
    <source>
        <dbReference type="EMBL" id="KAG2198538.1"/>
    </source>
</evidence>
<gene>
    <name evidence="1" type="ORF">INT47_008642</name>
</gene>
<dbReference type="EMBL" id="JAEPRD010000109">
    <property type="protein sequence ID" value="KAG2198538.1"/>
    <property type="molecule type" value="Genomic_DNA"/>
</dbReference>
<keyword evidence="2" id="KW-1185">Reference proteome</keyword>
<evidence type="ECO:0000313" key="2">
    <source>
        <dbReference type="Proteomes" id="UP000603453"/>
    </source>
</evidence>
<comment type="caution">
    <text evidence="1">The sequence shown here is derived from an EMBL/GenBank/DDBJ whole genome shotgun (WGS) entry which is preliminary data.</text>
</comment>
<organism evidence="1 2">
    <name type="scientific">Mucor saturninus</name>
    <dbReference type="NCBI Taxonomy" id="64648"/>
    <lineage>
        <taxon>Eukaryota</taxon>
        <taxon>Fungi</taxon>
        <taxon>Fungi incertae sedis</taxon>
        <taxon>Mucoromycota</taxon>
        <taxon>Mucoromycotina</taxon>
        <taxon>Mucoromycetes</taxon>
        <taxon>Mucorales</taxon>
        <taxon>Mucorineae</taxon>
        <taxon>Mucoraceae</taxon>
        <taxon>Mucor</taxon>
    </lineage>
</organism>
<accession>A0A8H7QVI3</accession>
<dbReference type="Proteomes" id="UP000603453">
    <property type="component" value="Unassembled WGS sequence"/>
</dbReference>
<protein>
    <submittedName>
        <fullName evidence="1">Uncharacterized protein</fullName>
    </submittedName>
</protein>
<dbReference type="OrthoDB" id="2290051at2759"/>